<evidence type="ECO:0000256" key="15">
    <source>
        <dbReference type="ARBA" id="ARBA00022723"/>
    </source>
</evidence>
<comment type="pathway">
    <text evidence="4">Amino-acid biosynthesis; L-methionine biosynthesis via de novo pathway; L-homoserine from L-aspartate: step 1/3.</text>
</comment>
<name>K8EIM9_9CHLO</name>
<dbReference type="UniPathway" id="UPA00050">
    <property type="reaction ID" value="UER00063"/>
</dbReference>
<comment type="subcellular location">
    <subcellularLocation>
        <location evidence="2">Plastid</location>
        <location evidence="2">Chloroplast</location>
    </subcellularLocation>
</comment>
<dbReference type="Pfam" id="PF00742">
    <property type="entry name" value="Homoserine_dh"/>
    <property type="match status" value="1"/>
</dbReference>
<dbReference type="Pfam" id="PF00696">
    <property type="entry name" value="AA_kinase"/>
    <property type="match status" value="1"/>
</dbReference>
<dbReference type="Pfam" id="PF03447">
    <property type="entry name" value="NAD_binding_3"/>
    <property type="match status" value="1"/>
</dbReference>
<dbReference type="PROSITE" id="PS51671">
    <property type="entry name" value="ACT"/>
    <property type="match status" value="2"/>
</dbReference>
<keyword evidence="12" id="KW-0934">Plastid</keyword>
<dbReference type="InterPro" id="IPR005106">
    <property type="entry name" value="Asp/hSer_DH_NAD-bd"/>
</dbReference>
<dbReference type="InterPro" id="IPR045865">
    <property type="entry name" value="ACT-like_dom_sf"/>
</dbReference>
<keyword evidence="16" id="KW-0677">Repeat</keyword>
<dbReference type="GO" id="GO:0009088">
    <property type="term" value="P:threonine biosynthetic process"/>
    <property type="evidence" value="ECO:0007669"/>
    <property type="project" value="UniProtKB-UniPathway"/>
</dbReference>
<organism evidence="33 34">
    <name type="scientific">Bathycoccus prasinos</name>
    <dbReference type="NCBI Taxonomy" id="41875"/>
    <lineage>
        <taxon>Eukaryota</taxon>
        <taxon>Viridiplantae</taxon>
        <taxon>Chlorophyta</taxon>
        <taxon>Mamiellophyceae</taxon>
        <taxon>Mamiellales</taxon>
        <taxon>Bathycoccaceae</taxon>
        <taxon>Bathycoccus</taxon>
    </lineage>
</organism>
<evidence type="ECO:0000256" key="31">
    <source>
        <dbReference type="SAM" id="MobiDB-lite"/>
    </source>
</evidence>
<dbReference type="STRING" id="41875.K8EIM9"/>
<feature type="domain" description="ACT" evidence="32">
    <location>
        <begin position="414"/>
        <end position="486"/>
    </location>
</feature>
<evidence type="ECO:0000256" key="2">
    <source>
        <dbReference type="ARBA" id="ARBA00004229"/>
    </source>
</evidence>
<evidence type="ECO:0000256" key="9">
    <source>
        <dbReference type="ARBA" id="ARBA00010046"/>
    </source>
</evidence>
<keyword evidence="24" id="KW-0915">Sodium</keyword>
<dbReference type="RefSeq" id="XP_007510499.1">
    <property type="nucleotide sequence ID" value="XM_007510437.1"/>
</dbReference>
<comment type="pathway">
    <text evidence="5">Amino-acid biosynthesis; L-threonine biosynthesis; L-threonine from L-aspartate: step 3/5.</text>
</comment>
<feature type="region of interest" description="Disordered" evidence="31">
    <location>
        <begin position="1"/>
        <end position="26"/>
    </location>
</feature>
<dbReference type="FunFam" id="3.40.50.720:FF:000083">
    <property type="entry name" value="Bifunctional aspartokinase/homoserine dehydrogenase"/>
    <property type="match status" value="1"/>
</dbReference>
<dbReference type="GO" id="GO:0050661">
    <property type="term" value="F:NADP binding"/>
    <property type="evidence" value="ECO:0007669"/>
    <property type="project" value="InterPro"/>
</dbReference>
<keyword evidence="15" id="KW-0479">Metal-binding</keyword>
<dbReference type="Gene3D" id="3.40.1160.10">
    <property type="entry name" value="Acetylglutamate kinase-like"/>
    <property type="match status" value="1"/>
</dbReference>
<evidence type="ECO:0000256" key="7">
    <source>
        <dbReference type="ARBA" id="ARBA00005139"/>
    </source>
</evidence>
<sequence length="920" mass="99385">MVTSSSSKSSSNARKRDKGNGGNKKSLRVFSRAVPADVRAFMDTLPDEKVTTFPRGAEAGWKVHKFGGTCVGSSERISGVCDLLIDSAKNGNQTFAVVSAMGVITKSEPKVTDCLINATTMAAARSRDYVEELEKLREKHTTTATDLLTIPKEFDKYMESFNKELEDLGSMLKAISIVGCSTETFADFVVGHGELWTARLTAAAIRCKGGKSYWIDAREILVVTEAEDGGVDVDYDKSNYRLDLWNHLTHMRGSLDKDTIVVCTGFIASTPEGFPTTLKRNGSDYSATIFGALLVADDITIWTDVDGVYSSDPRRVKDAVCLERLSYNEAWELAYFGANVLHPRTTLPAMKYSIPICIRNYFNQSAPGTLIAARCEIPADESKKGTKNVGSRVSTAGELIKGITTIDDVCLITVEGTGLVGVPGFASAVFSTVRDANCNVVMISQASSEHSICFAVRQNEADKVVEALNKRFEKAIAAGRVSRVVALNNCSILSAVGQNMANVPGVSAMLFTALASAAVNVIAISQGASEYNITVVIKKSDCIKAVNAVHSRFYASRTPLSVGIVGPGLVGKTLLAQMQEQKQTLLDKFGVDLRVVAISGGSKMHLAETGGFIDLDDWENKYSNENEAADFEKFTDHVEESNSPNQVIIDCSASDAVALQYKGWLSRGIHVVTPNKKANSGPYEYYKSLRNIQRDSYTHYFYEATVGAGLPIISTVKSLEDAGDDIKLIQGIFSGTLSYIFNTLTPDKKFSDVVAEAKANGYTEPDPRDDLSGVDVARKVTILARECGLSLELSDIPIESLVPEPLQNVESVDEFMQKLPDYDHEIAAKMAAAEANGNKLIFVGVVDVENKKGSVQLKEYPKDHPFAQLKGSDNIISYISKRYTEAGPLVVRGPGAGAEVTAGGVFADVLRVCAHLGAPS</sequence>
<evidence type="ECO:0000313" key="34">
    <source>
        <dbReference type="Proteomes" id="UP000198341"/>
    </source>
</evidence>
<comment type="similarity">
    <text evidence="8">In the C-terminal section; belongs to the homoserine dehydrogenase family.</text>
</comment>
<dbReference type="GO" id="GO:0004072">
    <property type="term" value="F:aspartate kinase activity"/>
    <property type="evidence" value="ECO:0007669"/>
    <property type="project" value="UniProtKB-EC"/>
</dbReference>
<dbReference type="InterPro" id="IPR002912">
    <property type="entry name" value="ACT_dom"/>
</dbReference>
<evidence type="ECO:0000256" key="8">
    <source>
        <dbReference type="ARBA" id="ARBA00007952"/>
    </source>
</evidence>
<comment type="similarity">
    <text evidence="9">In the N-terminal section; belongs to the aspartokinase family.</text>
</comment>
<evidence type="ECO:0000256" key="26">
    <source>
        <dbReference type="ARBA" id="ARBA00023167"/>
    </source>
</evidence>
<dbReference type="PROSITE" id="PS01042">
    <property type="entry name" value="HOMOSER_DHGENASE"/>
    <property type="match status" value="1"/>
</dbReference>
<dbReference type="eggNOG" id="ENOG502QQBK">
    <property type="taxonomic scope" value="Eukaryota"/>
</dbReference>
<gene>
    <name evidence="33" type="ordered locus">Bathy10g00930</name>
</gene>
<dbReference type="Gene3D" id="3.30.2130.10">
    <property type="entry name" value="VC0802-like"/>
    <property type="match status" value="1"/>
</dbReference>
<evidence type="ECO:0000256" key="30">
    <source>
        <dbReference type="ARBA" id="ARBA00048841"/>
    </source>
</evidence>
<evidence type="ECO:0000256" key="1">
    <source>
        <dbReference type="ARBA" id="ARBA00001920"/>
    </source>
</evidence>
<protein>
    <submittedName>
        <fullName evidence="33">Bifunctional aspartokinase I/homeserine dehydrogenase I</fullName>
    </submittedName>
</protein>
<keyword evidence="11" id="KW-0028">Amino-acid biosynthesis</keyword>
<evidence type="ECO:0000256" key="13">
    <source>
        <dbReference type="ARBA" id="ARBA00022679"/>
    </source>
</evidence>
<dbReference type="GO" id="GO:0009089">
    <property type="term" value="P:lysine biosynthetic process via diaminopimelate"/>
    <property type="evidence" value="ECO:0007669"/>
    <property type="project" value="UniProtKB-UniPathway"/>
</dbReference>
<dbReference type="FunFam" id="3.30.2130.10:FF:000001">
    <property type="entry name" value="Bifunctional aspartokinase/homoserine dehydrogenase"/>
    <property type="match status" value="1"/>
</dbReference>
<evidence type="ECO:0000256" key="28">
    <source>
        <dbReference type="ARBA" id="ARBA00044938"/>
    </source>
</evidence>
<evidence type="ECO:0000256" key="21">
    <source>
        <dbReference type="ARBA" id="ARBA00022946"/>
    </source>
</evidence>
<evidence type="ECO:0000256" key="29">
    <source>
        <dbReference type="ARBA" id="ARBA00048561"/>
    </source>
</evidence>
<keyword evidence="21" id="KW-0809">Transit peptide</keyword>
<evidence type="ECO:0000256" key="25">
    <source>
        <dbReference type="ARBA" id="ARBA00023154"/>
    </source>
</evidence>
<evidence type="ECO:0000256" key="14">
    <source>
        <dbReference type="ARBA" id="ARBA00022697"/>
    </source>
</evidence>
<dbReference type="InterPro" id="IPR011147">
    <property type="entry name" value="Bifunc_Aspkin/hSer_DH"/>
</dbReference>
<dbReference type="GO" id="GO:0005524">
    <property type="term" value="F:ATP binding"/>
    <property type="evidence" value="ECO:0007669"/>
    <property type="project" value="UniProtKB-KW"/>
</dbReference>
<comment type="catalytic activity">
    <reaction evidence="29">
        <text>L-aspartate + ATP = 4-phospho-L-aspartate + ADP</text>
        <dbReference type="Rhea" id="RHEA:23776"/>
        <dbReference type="ChEBI" id="CHEBI:29991"/>
        <dbReference type="ChEBI" id="CHEBI:30616"/>
        <dbReference type="ChEBI" id="CHEBI:57535"/>
        <dbReference type="ChEBI" id="CHEBI:456216"/>
        <dbReference type="EC" id="2.7.2.4"/>
    </reaction>
    <physiologicalReaction direction="left-to-right" evidence="29">
        <dbReference type="Rhea" id="RHEA:23777"/>
    </physiologicalReaction>
</comment>
<dbReference type="InterPro" id="IPR001341">
    <property type="entry name" value="Asp_kinase"/>
</dbReference>
<comment type="catalytic activity">
    <reaction evidence="30">
        <text>L-homoserine + NADP(+) = L-aspartate 4-semialdehyde + NADPH + H(+)</text>
        <dbReference type="Rhea" id="RHEA:15761"/>
        <dbReference type="ChEBI" id="CHEBI:15378"/>
        <dbReference type="ChEBI" id="CHEBI:57476"/>
        <dbReference type="ChEBI" id="CHEBI:57783"/>
        <dbReference type="ChEBI" id="CHEBI:58349"/>
        <dbReference type="ChEBI" id="CHEBI:537519"/>
        <dbReference type="EC" id="1.1.1.3"/>
    </reaction>
    <physiologicalReaction direction="right-to-left" evidence="30">
        <dbReference type="Rhea" id="RHEA:15763"/>
    </physiologicalReaction>
</comment>
<feature type="domain" description="ACT" evidence="32">
    <location>
        <begin position="495"/>
        <end position="567"/>
    </location>
</feature>
<evidence type="ECO:0000256" key="27">
    <source>
        <dbReference type="ARBA" id="ARBA00023268"/>
    </source>
</evidence>
<dbReference type="OrthoDB" id="67851at2759"/>
<keyword evidence="10" id="KW-0150">Chloroplast</keyword>
<dbReference type="Pfam" id="PF22468">
    <property type="entry name" value="ACT_9"/>
    <property type="match status" value="2"/>
</dbReference>
<dbReference type="KEGG" id="bpg:Bathy10g00930"/>
<dbReference type="InterPro" id="IPR036291">
    <property type="entry name" value="NAD(P)-bd_dom_sf"/>
</dbReference>
<dbReference type="EMBL" id="FO082269">
    <property type="protein sequence ID" value="CCO18032.1"/>
    <property type="molecule type" value="Genomic_DNA"/>
</dbReference>
<proteinExistence type="inferred from homology"/>
<evidence type="ECO:0000256" key="18">
    <source>
        <dbReference type="ARBA" id="ARBA00022777"/>
    </source>
</evidence>
<feature type="compositionally biased region" description="Low complexity" evidence="31">
    <location>
        <begin position="1"/>
        <end position="11"/>
    </location>
</feature>
<evidence type="ECO:0000256" key="22">
    <source>
        <dbReference type="ARBA" id="ARBA00023002"/>
    </source>
</evidence>
<dbReference type="UniPathway" id="UPA00034">
    <property type="reaction ID" value="UER00015"/>
</dbReference>
<dbReference type="SUPFAM" id="SSF55347">
    <property type="entry name" value="Glyceraldehyde-3-phosphate dehydrogenase-like, C-terminal domain"/>
    <property type="match status" value="1"/>
</dbReference>
<dbReference type="Gene3D" id="3.40.50.720">
    <property type="entry name" value="NAD(P)-binding Rossmann-like Domain"/>
    <property type="match status" value="1"/>
</dbReference>
<keyword evidence="14" id="KW-0791">Threonine biosynthesis</keyword>
<keyword evidence="26" id="KW-0486">Methionine biosynthesis</keyword>
<keyword evidence="13" id="KW-0808">Transferase</keyword>
<comment type="pathway">
    <text evidence="6">Amino-acid biosynthesis; L-methionine biosynthesis via de novo pathway; L-homoserine from L-aspartate: step 3/3.</text>
</comment>
<dbReference type="CDD" id="cd04921">
    <property type="entry name" value="ACT_AKi-HSDH-ThrA-like_1"/>
    <property type="match status" value="1"/>
</dbReference>
<evidence type="ECO:0000256" key="19">
    <source>
        <dbReference type="ARBA" id="ARBA00022840"/>
    </source>
</evidence>
<dbReference type="Gene3D" id="3.30.360.10">
    <property type="entry name" value="Dihydrodipicolinate Reductase, domain 2"/>
    <property type="match status" value="1"/>
</dbReference>
<evidence type="ECO:0000313" key="33">
    <source>
        <dbReference type="EMBL" id="CCO18032.1"/>
    </source>
</evidence>
<evidence type="ECO:0000256" key="11">
    <source>
        <dbReference type="ARBA" id="ARBA00022605"/>
    </source>
</evidence>
<evidence type="ECO:0000256" key="6">
    <source>
        <dbReference type="ARBA" id="ARBA00005062"/>
    </source>
</evidence>
<evidence type="ECO:0000256" key="10">
    <source>
        <dbReference type="ARBA" id="ARBA00022528"/>
    </source>
</evidence>
<dbReference type="InterPro" id="IPR019811">
    <property type="entry name" value="HDH_CS"/>
</dbReference>
<dbReference type="FunFam" id="3.40.1160.10:FF:000017">
    <property type="entry name" value="Bifunctional aspartokinase/homoserine dehydrogenase"/>
    <property type="match status" value="1"/>
</dbReference>
<comment type="cofactor">
    <cofactor evidence="1">
        <name>a metal cation</name>
        <dbReference type="ChEBI" id="CHEBI:25213"/>
    </cofactor>
</comment>
<dbReference type="AlphaFoldDB" id="K8EIM9"/>
<evidence type="ECO:0000256" key="24">
    <source>
        <dbReference type="ARBA" id="ARBA00023053"/>
    </source>
</evidence>
<keyword evidence="27" id="KW-0511">Multifunctional enzyme</keyword>
<reference evidence="33 34" key="1">
    <citation type="submission" date="2011-10" db="EMBL/GenBank/DDBJ databases">
        <authorList>
            <person name="Genoscope - CEA"/>
        </authorList>
    </citation>
    <scope>NUCLEOTIDE SEQUENCE [LARGE SCALE GENOMIC DNA]</scope>
    <source>
        <strain evidence="33 34">RCC 1105</strain>
    </source>
</reference>
<evidence type="ECO:0000256" key="5">
    <source>
        <dbReference type="ARBA" id="ARBA00005056"/>
    </source>
</evidence>
<dbReference type="SUPFAM" id="SSF53633">
    <property type="entry name" value="Carbamate kinase-like"/>
    <property type="match status" value="1"/>
</dbReference>
<evidence type="ECO:0000256" key="4">
    <source>
        <dbReference type="ARBA" id="ARBA00004986"/>
    </source>
</evidence>
<evidence type="ECO:0000256" key="20">
    <source>
        <dbReference type="ARBA" id="ARBA00022857"/>
    </source>
</evidence>
<dbReference type="InterPro" id="IPR001342">
    <property type="entry name" value="HDH_cat"/>
</dbReference>
<dbReference type="InterPro" id="IPR054352">
    <property type="entry name" value="ACT_Aspartokinase"/>
</dbReference>
<dbReference type="SUPFAM" id="SSF55021">
    <property type="entry name" value="ACT-like"/>
    <property type="match status" value="2"/>
</dbReference>
<evidence type="ECO:0000256" key="23">
    <source>
        <dbReference type="ARBA" id="ARBA00023027"/>
    </source>
</evidence>
<keyword evidence="22" id="KW-0560">Oxidoreductase</keyword>
<keyword evidence="25" id="KW-0457">Lysine biosynthesis</keyword>
<dbReference type="GeneID" id="19013170"/>
<dbReference type="FunFam" id="3.30.360.10:FF:000006">
    <property type="entry name" value="Bifunctional aspartokinase/homoserine dehydrogenase"/>
    <property type="match status" value="1"/>
</dbReference>
<keyword evidence="19" id="KW-0067">ATP-binding</keyword>
<dbReference type="GO" id="GO:0009090">
    <property type="term" value="P:homoserine biosynthetic process"/>
    <property type="evidence" value="ECO:0007669"/>
    <property type="project" value="TreeGrafter"/>
</dbReference>
<keyword evidence="23" id="KW-0520">NAD</keyword>
<dbReference type="NCBIfam" id="TIGR00657">
    <property type="entry name" value="asp_kinases"/>
    <property type="match status" value="1"/>
</dbReference>
<dbReference type="Proteomes" id="UP000198341">
    <property type="component" value="Chromosome 10"/>
</dbReference>
<evidence type="ECO:0000256" key="3">
    <source>
        <dbReference type="ARBA" id="ARBA00004766"/>
    </source>
</evidence>
<keyword evidence="20" id="KW-0521">NADP</keyword>
<dbReference type="PANTHER" id="PTHR43070:SF5">
    <property type="entry name" value="HOMOSERINE DEHYDROGENASE"/>
    <property type="match status" value="1"/>
</dbReference>
<dbReference type="GO" id="GO:0009507">
    <property type="term" value="C:chloroplast"/>
    <property type="evidence" value="ECO:0007669"/>
    <property type="project" value="UniProtKB-SubCell"/>
</dbReference>
<dbReference type="InterPro" id="IPR018042">
    <property type="entry name" value="Aspartate_kinase_CS"/>
</dbReference>
<comment type="function">
    <text evidence="28">Bifunctional aspartate kinase and homoserine dehydrogenase that catalyzes the first and the third steps toward the synthesis of lysine, methionine and threonine from aspartate.</text>
</comment>
<keyword evidence="18" id="KW-0418">Kinase</keyword>
<dbReference type="InterPro" id="IPR001048">
    <property type="entry name" value="Asp/Glu/Uridylate_kinase"/>
</dbReference>
<comment type="pathway">
    <text evidence="3">Amino-acid biosynthesis; L-lysine biosynthesis via DAP pathway; (S)-tetrahydrodipicolinate from L-aspartate: step 1/4.</text>
</comment>
<evidence type="ECO:0000256" key="17">
    <source>
        <dbReference type="ARBA" id="ARBA00022741"/>
    </source>
</evidence>
<evidence type="ECO:0000256" key="16">
    <source>
        <dbReference type="ARBA" id="ARBA00022737"/>
    </source>
</evidence>
<comment type="pathway">
    <text evidence="7">Amino-acid biosynthesis; L-threonine biosynthesis; L-threonine from L-aspartate: step 1/5.</text>
</comment>
<dbReference type="SUPFAM" id="SSF51735">
    <property type="entry name" value="NAD(P)-binding Rossmann-fold domains"/>
    <property type="match status" value="1"/>
</dbReference>
<evidence type="ECO:0000259" key="32">
    <source>
        <dbReference type="PROSITE" id="PS51671"/>
    </source>
</evidence>
<dbReference type="UniPathway" id="UPA00051">
    <property type="reaction ID" value="UER00462"/>
</dbReference>
<dbReference type="GO" id="GO:0009086">
    <property type="term" value="P:methionine biosynthetic process"/>
    <property type="evidence" value="ECO:0007669"/>
    <property type="project" value="UniProtKB-KW"/>
</dbReference>
<dbReference type="GO" id="GO:0046872">
    <property type="term" value="F:metal ion binding"/>
    <property type="evidence" value="ECO:0007669"/>
    <property type="project" value="UniProtKB-KW"/>
</dbReference>
<keyword evidence="17" id="KW-0547">Nucleotide-binding</keyword>
<dbReference type="CDD" id="cd04922">
    <property type="entry name" value="ACT_AKi-HSDH-ThrA_2"/>
    <property type="match status" value="1"/>
</dbReference>
<dbReference type="NCBIfam" id="NF006959">
    <property type="entry name" value="PRK09436.1"/>
    <property type="match status" value="1"/>
</dbReference>
<dbReference type="PANTHER" id="PTHR43070">
    <property type="match status" value="1"/>
</dbReference>
<evidence type="ECO:0000256" key="12">
    <source>
        <dbReference type="ARBA" id="ARBA00022640"/>
    </source>
</evidence>
<keyword evidence="34" id="KW-1185">Reference proteome</keyword>
<accession>K8EIM9</accession>
<dbReference type="InterPro" id="IPR036393">
    <property type="entry name" value="AceGlu_kinase-like_sf"/>
</dbReference>
<dbReference type="GO" id="GO:0004412">
    <property type="term" value="F:homoserine dehydrogenase activity"/>
    <property type="evidence" value="ECO:0007669"/>
    <property type="project" value="UniProtKB-EC"/>
</dbReference>
<dbReference type="PROSITE" id="PS00324">
    <property type="entry name" value="ASPARTOKINASE"/>
    <property type="match status" value="1"/>
</dbReference>